<protein>
    <submittedName>
        <fullName evidence="1">Uncharacterized protein</fullName>
    </submittedName>
</protein>
<dbReference type="Proteomes" id="UP000703269">
    <property type="component" value="Unassembled WGS sequence"/>
</dbReference>
<organism evidence="1 2">
    <name type="scientific">Phanerochaete sordida</name>
    <dbReference type="NCBI Taxonomy" id="48140"/>
    <lineage>
        <taxon>Eukaryota</taxon>
        <taxon>Fungi</taxon>
        <taxon>Dikarya</taxon>
        <taxon>Basidiomycota</taxon>
        <taxon>Agaricomycotina</taxon>
        <taxon>Agaricomycetes</taxon>
        <taxon>Polyporales</taxon>
        <taxon>Phanerochaetaceae</taxon>
        <taxon>Phanerochaete</taxon>
    </lineage>
</organism>
<evidence type="ECO:0000313" key="2">
    <source>
        <dbReference type="Proteomes" id="UP000703269"/>
    </source>
</evidence>
<keyword evidence="2" id="KW-1185">Reference proteome</keyword>
<dbReference type="EMBL" id="BPQB01000033">
    <property type="protein sequence ID" value="GJE93554.1"/>
    <property type="molecule type" value="Genomic_DNA"/>
</dbReference>
<proteinExistence type="predicted"/>
<dbReference type="AlphaFoldDB" id="A0A9P3GFV7"/>
<sequence length="81" mass="9258">MVDTKYTQEDEKNITLHCGRTEARVRSSVSFGARSLGSWRRRRASKRGDAVERCIQKLKGPLRRATWTQHARLLPSSFALA</sequence>
<gene>
    <name evidence="1" type="ORF">PsYK624_097130</name>
</gene>
<reference evidence="1 2" key="1">
    <citation type="submission" date="2021-08" db="EMBL/GenBank/DDBJ databases">
        <title>Draft Genome Sequence of Phanerochaete sordida strain YK-624.</title>
        <authorList>
            <person name="Mori T."/>
            <person name="Dohra H."/>
            <person name="Suzuki T."/>
            <person name="Kawagishi H."/>
            <person name="Hirai H."/>
        </authorList>
    </citation>
    <scope>NUCLEOTIDE SEQUENCE [LARGE SCALE GENOMIC DNA]</scope>
    <source>
        <strain evidence="1 2">YK-624</strain>
    </source>
</reference>
<accession>A0A9P3GFV7</accession>
<comment type="caution">
    <text evidence="1">The sequence shown here is derived from an EMBL/GenBank/DDBJ whole genome shotgun (WGS) entry which is preliminary data.</text>
</comment>
<evidence type="ECO:0000313" key="1">
    <source>
        <dbReference type="EMBL" id="GJE93554.1"/>
    </source>
</evidence>
<name>A0A9P3GFV7_9APHY</name>